<gene>
    <name evidence="2" type="ORF">MIND_00814200</name>
</gene>
<keyword evidence="1" id="KW-0732">Signal</keyword>
<evidence type="ECO:0000256" key="1">
    <source>
        <dbReference type="SAM" id="SignalP"/>
    </source>
</evidence>
<feature type="signal peptide" evidence="1">
    <location>
        <begin position="1"/>
        <end position="20"/>
    </location>
</feature>
<dbReference type="OrthoDB" id="3236720at2759"/>
<evidence type="ECO:0000313" key="2">
    <source>
        <dbReference type="EMBL" id="KAF7298670.1"/>
    </source>
</evidence>
<accession>A0A8H6SFK0</accession>
<protein>
    <submittedName>
        <fullName evidence="2">Amidohydro-rel domain-containing protein</fullName>
    </submittedName>
</protein>
<keyword evidence="3" id="KW-1185">Reference proteome</keyword>
<dbReference type="RefSeq" id="XP_037218058.1">
    <property type="nucleotide sequence ID" value="XM_037364816.1"/>
</dbReference>
<feature type="chain" id="PRO_5034164616" evidence="1">
    <location>
        <begin position="21"/>
        <end position="218"/>
    </location>
</feature>
<dbReference type="GeneID" id="59347332"/>
<dbReference type="EMBL" id="JACAZF010000007">
    <property type="protein sequence ID" value="KAF7298670.1"/>
    <property type="molecule type" value="Genomic_DNA"/>
</dbReference>
<evidence type="ECO:0000313" key="3">
    <source>
        <dbReference type="Proteomes" id="UP000636479"/>
    </source>
</evidence>
<comment type="caution">
    <text evidence="2">The sequence shown here is derived from an EMBL/GenBank/DDBJ whole genome shotgun (WGS) entry which is preliminary data.</text>
</comment>
<organism evidence="2 3">
    <name type="scientific">Mycena indigotica</name>
    <dbReference type="NCBI Taxonomy" id="2126181"/>
    <lineage>
        <taxon>Eukaryota</taxon>
        <taxon>Fungi</taxon>
        <taxon>Dikarya</taxon>
        <taxon>Basidiomycota</taxon>
        <taxon>Agaricomycotina</taxon>
        <taxon>Agaricomycetes</taxon>
        <taxon>Agaricomycetidae</taxon>
        <taxon>Agaricales</taxon>
        <taxon>Marasmiineae</taxon>
        <taxon>Mycenaceae</taxon>
        <taxon>Mycena</taxon>
    </lineage>
</organism>
<sequence length="218" mass="23310">MFVNLIASLMTVTLATGALAAPVDNNPGVAARGSVSSVSTSSVSSVSSVSSSFDSWGGISSLAGFDKFYGIDDFAHFKHFSPVVVRQSTSELVCHSQKVEIVQQRLAVLQELAKRIVTEQFCEVETQTIVFAQYHATLGGFFDDLRRTSTHPVGFDAAIAAHFGSIQAEDGTLTTHDLNFTGADIGASYQVPTSNWDEKTSYSTVNKAYRAARIAALS</sequence>
<reference evidence="2" key="1">
    <citation type="submission" date="2020-05" db="EMBL/GenBank/DDBJ databases">
        <title>Mycena genomes resolve the evolution of fungal bioluminescence.</title>
        <authorList>
            <person name="Tsai I.J."/>
        </authorList>
    </citation>
    <scope>NUCLEOTIDE SEQUENCE</scope>
    <source>
        <strain evidence="2">171206Taipei</strain>
    </source>
</reference>
<dbReference type="Proteomes" id="UP000636479">
    <property type="component" value="Unassembled WGS sequence"/>
</dbReference>
<dbReference type="AlphaFoldDB" id="A0A8H6SFK0"/>
<proteinExistence type="predicted"/>
<name>A0A8H6SFK0_9AGAR</name>